<name>A0ABS8VU01_9PROT</name>
<protein>
    <recommendedName>
        <fullName evidence="8">Molybdenum cofactor guanylyltransferase</fullName>
        <shortName evidence="8">MoCo guanylyltransferase</shortName>
        <ecNumber evidence="8">2.7.7.77</ecNumber>
    </recommendedName>
    <alternativeName>
        <fullName evidence="8">GTP:molybdopterin guanylyltransferase</fullName>
    </alternativeName>
    <alternativeName>
        <fullName evidence="8">Mo-MPT guanylyltransferase</fullName>
    </alternativeName>
    <alternativeName>
        <fullName evidence="8">Molybdopterin guanylyltransferase</fullName>
    </alternativeName>
    <alternativeName>
        <fullName evidence="8">Molybdopterin-guanine dinucleotide synthase</fullName>
        <shortName evidence="8">MGD synthase</shortName>
    </alternativeName>
</protein>
<comment type="catalytic activity">
    <reaction evidence="8">
        <text>Mo-molybdopterin + GTP + H(+) = Mo-molybdopterin guanine dinucleotide + diphosphate</text>
        <dbReference type="Rhea" id="RHEA:34243"/>
        <dbReference type="ChEBI" id="CHEBI:15378"/>
        <dbReference type="ChEBI" id="CHEBI:33019"/>
        <dbReference type="ChEBI" id="CHEBI:37565"/>
        <dbReference type="ChEBI" id="CHEBI:71302"/>
        <dbReference type="ChEBI" id="CHEBI:71310"/>
        <dbReference type="EC" id="2.7.7.77"/>
    </reaction>
</comment>
<keyword evidence="6 8" id="KW-0342">GTP-binding</keyword>
<evidence type="ECO:0000256" key="4">
    <source>
        <dbReference type="ARBA" id="ARBA00022741"/>
    </source>
</evidence>
<dbReference type="SUPFAM" id="SSF53448">
    <property type="entry name" value="Nucleotide-diphospho-sugar transferases"/>
    <property type="match status" value="1"/>
</dbReference>
<feature type="binding site" evidence="8">
    <location>
        <position position="22"/>
    </location>
    <ligand>
        <name>GTP</name>
        <dbReference type="ChEBI" id="CHEBI:37565"/>
    </ligand>
</feature>
<evidence type="ECO:0000256" key="2">
    <source>
        <dbReference type="ARBA" id="ARBA00022679"/>
    </source>
</evidence>
<evidence type="ECO:0000313" key="11">
    <source>
        <dbReference type="Proteomes" id="UP001521074"/>
    </source>
</evidence>
<organism evidence="10 11">
    <name type="scientific">Acetobacter sicerae</name>
    <dbReference type="NCBI Taxonomy" id="85325"/>
    <lineage>
        <taxon>Bacteria</taxon>
        <taxon>Pseudomonadati</taxon>
        <taxon>Pseudomonadota</taxon>
        <taxon>Alphaproteobacteria</taxon>
        <taxon>Acetobacterales</taxon>
        <taxon>Acetobacteraceae</taxon>
        <taxon>Acetobacter</taxon>
    </lineage>
</organism>
<dbReference type="InterPro" id="IPR029044">
    <property type="entry name" value="Nucleotide-diphossugar_trans"/>
</dbReference>
<proteinExistence type="inferred from homology"/>
<comment type="similarity">
    <text evidence="8">Belongs to the MobA family.</text>
</comment>
<keyword evidence="4 8" id="KW-0547">Nucleotide-binding</keyword>
<dbReference type="EMBL" id="JAJSOJ010000028">
    <property type="protein sequence ID" value="MCE0744135.1"/>
    <property type="molecule type" value="Genomic_DNA"/>
</dbReference>
<feature type="binding site" evidence="8">
    <location>
        <position position="69"/>
    </location>
    <ligand>
        <name>GTP</name>
        <dbReference type="ChEBI" id="CHEBI:37565"/>
    </ligand>
</feature>
<feature type="domain" description="MobA-like NTP transferase" evidence="9">
    <location>
        <begin position="7"/>
        <end position="149"/>
    </location>
</feature>
<evidence type="ECO:0000313" key="10">
    <source>
        <dbReference type="EMBL" id="MCE0744135.1"/>
    </source>
</evidence>
<feature type="binding site" evidence="8">
    <location>
        <begin position="10"/>
        <end position="12"/>
    </location>
    <ligand>
        <name>GTP</name>
        <dbReference type="ChEBI" id="CHEBI:37565"/>
    </ligand>
</feature>
<gene>
    <name evidence="8" type="primary">mobA</name>
    <name evidence="10" type="ORF">LWC05_09605</name>
</gene>
<keyword evidence="7 8" id="KW-0501">Molybdenum cofactor biosynthesis</keyword>
<keyword evidence="5 8" id="KW-0460">Magnesium</keyword>
<evidence type="ECO:0000256" key="8">
    <source>
        <dbReference type="HAMAP-Rule" id="MF_00316"/>
    </source>
</evidence>
<dbReference type="PANTHER" id="PTHR19136">
    <property type="entry name" value="MOLYBDENUM COFACTOR GUANYLYLTRANSFERASE"/>
    <property type="match status" value="1"/>
</dbReference>
<keyword evidence="2 8" id="KW-0808">Transferase</keyword>
<comment type="function">
    <text evidence="8">Transfers a GMP moiety from GTP to Mo-molybdopterin (Mo-MPT) cofactor (Moco or molybdenum cofactor) to form Mo-molybdopterin guanine dinucleotide (Mo-MGD) cofactor.</text>
</comment>
<dbReference type="RefSeq" id="WP_232877814.1">
    <property type="nucleotide sequence ID" value="NZ_JAJSOJ010000028.1"/>
</dbReference>
<dbReference type="Proteomes" id="UP001521074">
    <property type="component" value="Unassembled WGS sequence"/>
</dbReference>
<feature type="binding site" evidence="8">
    <location>
        <position position="98"/>
    </location>
    <ligand>
        <name>GTP</name>
        <dbReference type="ChEBI" id="CHEBI:37565"/>
    </ligand>
</feature>
<feature type="binding site" evidence="8">
    <location>
        <position position="98"/>
    </location>
    <ligand>
        <name>Mg(2+)</name>
        <dbReference type="ChEBI" id="CHEBI:18420"/>
    </ligand>
</feature>
<evidence type="ECO:0000256" key="3">
    <source>
        <dbReference type="ARBA" id="ARBA00022723"/>
    </source>
</evidence>
<dbReference type="InterPro" id="IPR013482">
    <property type="entry name" value="Molybde_CF_guanTrfase"/>
</dbReference>
<dbReference type="HAMAP" id="MF_00316">
    <property type="entry name" value="MobA"/>
    <property type="match status" value="1"/>
</dbReference>
<comment type="cofactor">
    <cofactor evidence="8">
        <name>Mg(2+)</name>
        <dbReference type="ChEBI" id="CHEBI:18420"/>
    </cofactor>
</comment>
<evidence type="ECO:0000256" key="7">
    <source>
        <dbReference type="ARBA" id="ARBA00023150"/>
    </source>
</evidence>
<comment type="subunit">
    <text evidence="8">Monomer.</text>
</comment>
<evidence type="ECO:0000259" key="9">
    <source>
        <dbReference type="Pfam" id="PF12804"/>
    </source>
</evidence>
<dbReference type="Pfam" id="PF12804">
    <property type="entry name" value="NTP_transf_3"/>
    <property type="match status" value="1"/>
</dbReference>
<dbReference type="Gene3D" id="3.90.550.10">
    <property type="entry name" value="Spore Coat Polysaccharide Biosynthesis Protein SpsA, Chain A"/>
    <property type="match status" value="1"/>
</dbReference>
<accession>A0ABS8VU01</accession>
<comment type="caution">
    <text evidence="10">The sequence shown here is derived from an EMBL/GenBank/DDBJ whole genome shotgun (WGS) entry which is preliminary data.</text>
</comment>
<sequence length="203" mass="21766">MIAPLYGLVLAGGRSRRMGVDKAAIPYGGRPQLARTFDLLSSCVTRCFVSVRKEQCDDPLRQSYPQIVDMLGDCGPASGLLAAHGAFPEAAWLVLACDLPLMNQPTLAALINARDARYTAVAFRSLHDGLAEPLCTIWEPAALDRLHQNVAVGVVRPRDVLAGDTICLLPPPASPALENINTPAEFAMIMDKFGNSLDLQCPA</sequence>
<evidence type="ECO:0000256" key="6">
    <source>
        <dbReference type="ARBA" id="ARBA00023134"/>
    </source>
</evidence>
<dbReference type="EC" id="2.7.7.77" evidence="8"/>
<evidence type="ECO:0000256" key="5">
    <source>
        <dbReference type="ARBA" id="ARBA00022842"/>
    </source>
</evidence>
<dbReference type="GO" id="GO:0016740">
    <property type="term" value="F:transferase activity"/>
    <property type="evidence" value="ECO:0007669"/>
    <property type="project" value="UniProtKB-KW"/>
</dbReference>
<comment type="domain">
    <text evidence="8">The N-terminal domain determines nucleotide recognition and specific binding, while the C-terminal domain determines the specific binding to the target protein.</text>
</comment>
<comment type="subcellular location">
    <subcellularLocation>
        <location evidence="8">Cytoplasm</location>
    </subcellularLocation>
</comment>
<keyword evidence="1 8" id="KW-0963">Cytoplasm</keyword>
<reference evidence="10 11" key="1">
    <citation type="submission" date="2021-12" db="EMBL/GenBank/DDBJ databases">
        <title>Genome sequence of Acetobacter sicerae DmPark20a_162.</title>
        <authorList>
            <person name="Chaston J.M."/>
        </authorList>
    </citation>
    <scope>NUCLEOTIDE SEQUENCE [LARGE SCALE GENOMIC DNA]</scope>
    <source>
        <strain evidence="10 11">DmPark20a_162</strain>
    </source>
</reference>
<evidence type="ECO:0000256" key="1">
    <source>
        <dbReference type="ARBA" id="ARBA00022490"/>
    </source>
</evidence>
<keyword evidence="3 8" id="KW-0479">Metal-binding</keyword>
<dbReference type="InterPro" id="IPR025877">
    <property type="entry name" value="MobA-like_NTP_Trfase"/>
</dbReference>
<comment type="caution">
    <text evidence="8">Lacks conserved residue(s) required for the propagation of feature annotation.</text>
</comment>
<keyword evidence="11" id="KW-1185">Reference proteome</keyword>
<dbReference type="CDD" id="cd02503">
    <property type="entry name" value="MobA"/>
    <property type="match status" value="1"/>
</dbReference>
<dbReference type="PANTHER" id="PTHR19136:SF81">
    <property type="entry name" value="MOLYBDENUM COFACTOR GUANYLYLTRANSFERASE"/>
    <property type="match status" value="1"/>
</dbReference>